<reference evidence="3" key="2">
    <citation type="journal article" date="2021" name="Genome Biol. Evol.">
        <title>Developing a high-quality reference genome for a parasitic bivalve with doubly uniparental inheritance (Bivalvia: Unionida).</title>
        <authorList>
            <person name="Smith C.H."/>
        </authorList>
    </citation>
    <scope>NUCLEOTIDE SEQUENCE</scope>
    <source>
        <strain evidence="3">CHS0354</strain>
        <tissue evidence="3">Mantle</tissue>
    </source>
</reference>
<feature type="coiled-coil region" evidence="1">
    <location>
        <begin position="25"/>
        <end position="52"/>
    </location>
</feature>
<keyword evidence="4" id="KW-1185">Reference proteome</keyword>
<reference evidence="3" key="3">
    <citation type="submission" date="2023-05" db="EMBL/GenBank/DDBJ databases">
        <authorList>
            <person name="Smith C.H."/>
        </authorList>
    </citation>
    <scope>NUCLEOTIDE SEQUENCE</scope>
    <source>
        <strain evidence="3">CHS0354</strain>
        <tissue evidence="3">Mantle</tissue>
    </source>
</reference>
<keyword evidence="2" id="KW-0732">Signal</keyword>
<dbReference type="AlphaFoldDB" id="A0AAE0S8H2"/>
<organism evidence="3 4">
    <name type="scientific">Potamilus streckersoni</name>
    <dbReference type="NCBI Taxonomy" id="2493646"/>
    <lineage>
        <taxon>Eukaryota</taxon>
        <taxon>Metazoa</taxon>
        <taxon>Spiralia</taxon>
        <taxon>Lophotrochozoa</taxon>
        <taxon>Mollusca</taxon>
        <taxon>Bivalvia</taxon>
        <taxon>Autobranchia</taxon>
        <taxon>Heteroconchia</taxon>
        <taxon>Palaeoheterodonta</taxon>
        <taxon>Unionida</taxon>
        <taxon>Unionoidea</taxon>
        <taxon>Unionidae</taxon>
        <taxon>Ambleminae</taxon>
        <taxon>Lampsilini</taxon>
        <taxon>Potamilus</taxon>
    </lineage>
</organism>
<evidence type="ECO:0000313" key="4">
    <source>
        <dbReference type="Proteomes" id="UP001195483"/>
    </source>
</evidence>
<evidence type="ECO:0000256" key="1">
    <source>
        <dbReference type="SAM" id="Coils"/>
    </source>
</evidence>
<evidence type="ECO:0000313" key="3">
    <source>
        <dbReference type="EMBL" id="KAK3587202.1"/>
    </source>
</evidence>
<gene>
    <name evidence="3" type="ORF">CHS0354_016898</name>
</gene>
<protein>
    <submittedName>
        <fullName evidence="3">Uncharacterized protein</fullName>
    </submittedName>
</protein>
<feature type="chain" id="PRO_5042067468" evidence="2">
    <location>
        <begin position="19"/>
        <end position="115"/>
    </location>
</feature>
<accession>A0AAE0S8H2</accession>
<dbReference type="EMBL" id="JAEAOA010001035">
    <property type="protein sequence ID" value="KAK3587202.1"/>
    <property type="molecule type" value="Genomic_DNA"/>
</dbReference>
<reference evidence="3" key="1">
    <citation type="journal article" date="2021" name="Genome Biol. Evol.">
        <title>A High-Quality Reference Genome for a Parasitic Bivalve with Doubly Uniparental Inheritance (Bivalvia: Unionida).</title>
        <authorList>
            <person name="Smith C.H."/>
        </authorList>
    </citation>
    <scope>NUCLEOTIDE SEQUENCE</scope>
    <source>
        <strain evidence="3">CHS0354</strain>
    </source>
</reference>
<evidence type="ECO:0000256" key="2">
    <source>
        <dbReference type="SAM" id="SignalP"/>
    </source>
</evidence>
<name>A0AAE0S8H2_9BIVA</name>
<proteinExistence type="predicted"/>
<comment type="caution">
    <text evidence="3">The sequence shown here is derived from an EMBL/GenBank/DDBJ whole genome shotgun (WGS) entry which is preliminary data.</text>
</comment>
<keyword evidence="1" id="KW-0175">Coiled coil</keyword>
<dbReference type="Proteomes" id="UP001195483">
    <property type="component" value="Unassembled WGS sequence"/>
</dbReference>
<feature type="signal peptide" evidence="2">
    <location>
        <begin position="1"/>
        <end position="18"/>
    </location>
</feature>
<sequence>MSMYSLSLLTIFLSCVTSIPVKDAKNSFLSRLEILEEKFKNYEEDMARLHYLEFWYKELHHKLSDFTFAKRHAPKYKNYEDLTNFTFHVKDCASQHEQYFIAIYLHFDNGRLQNT</sequence>